<gene>
    <name evidence="2" type="ORF">CCAM_LOCUS17319</name>
</gene>
<sequence length="80" mass="9196">MIKDKRGVLLNVAWFALGYSSVSEWVAEHVYKDLLLDRYLFHTELKSKISSLNGRLSSLEADLQDSPKQPQGGVRETFRR</sequence>
<keyword evidence="3" id="KW-1185">Reference proteome</keyword>
<protein>
    <submittedName>
        <fullName evidence="2">Uncharacterized protein</fullName>
    </submittedName>
</protein>
<dbReference type="AlphaFoldDB" id="A0A484LGI0"/>
<dbReference type="Proteomes" id="UP000595140">
    <property type="component" value="Unassembled WGS sequence"/>
</dbReference>
<organism evidence="2 3">
    <name type="scientific">Cuscuta campestris</name>
    <dbReference type="NCBI Taxonomy" id="132261"/>
    <lineage>
        <taxon>Eukaryota</taxon>
        <taxon>Viridiplantae</taxon>
        <taxon>Streptophyta</taxon>
        <taxon>Embryophyta</taxon>
        <taxon>Tracheophyta</taxon>
        <taxon>Spermatophyta</taxon>
        <taxon>Magnoliopsida</taxon>
        <taxon>eudicotyledons</taxon>
        <taxon>Gunneridae</taxon>
        <taxon>Pentapetalae</taxon>
        <taxon>asterids</taxon>
        <taxon>lamiids</taxon>
        <taxon>Solanales</taxon>
        <taxon>Convolvulaceae</taxon>
        <taxon>Cuscuteae</taxon>
        <taxon>Cuscuta</taxon>
        <taxon>Cuscuta subgen. Grammica</taxon>
        <taxon>Cuscuta sect. Cleistogrammica</taxon>
    </lineage>
</organism>
<feature type="region of interest" description="Disordered" evidence="1">
    <location>
        <begin position="60"/>
        <end position="80"/>
    </location>
</feature>
<evidence type="ECO:0000313" key="2">
    <source>
        <dbReference type="EMBL" id="VFQ75543.1"/>
    </source>
</evidence>
<name>A0A484LGI0_9ASTE</name>
<evidence type="ECO:0000313" key="3">
    <source>
        <dbReference type="Proteomes" id="UP000595140"/>
    </source>
</evidence>
<dbReference type="OrthoDB" id="1857675at2759"/>
<dbReference type="EMBL" id="OOIL02001451">
    <property type="protein sequence ID" value="VFQ75543.1"/>
    <property type="molecule type" value="Genomic_DNA"/>
</dbReference>
<proteinExistence type="predicted"/>
<reference evidence="2 3" key="1">
    <citation type="submission" date="2018-04" db="EMBL/GenBank/DDBJ databases">
        <authorList>
            <person name="Vogel A."/>
        </authorList>
    </citation>
    <scope>NUCLEOTIDE SEQUENCE [LARGE SCALE GENOMIC DNA]</scope>
</reference>
<evidence type="ECO:0000256" key="1">
    <source>
        <dbReference type="SAM" id="MobiDB-lite"/>
    </source>
</evidence>
<accession>A0A484LGI0</accession>